<feature type="domain" description="PDXDC1/PDXD2 second" evidence="7">
    <location>
        <begin position="467"/>
        <end position="574"/>
    </location>
</feature>
<evidence type="ECO:0000256" key="6">
    <source>
        <dbReference type="ARBA" id="ARBA00047190"/>
    </source>
</evidence>
<comment type="caution">
    <text evidence="9">The sequence shown here is derived from an EMBL/GenBank/DDBJ whole genome shotgun (WGS) entry which is preliminary data.</text>
</comment>
<evidence type="ECO:0000313" key="9">
    <source>
        <dbReference type="EMBL" id="CAE1305769.1"/>
    </source>
</evidence>
<dbReference type="Pfam" id="PF22930">
    <property type="entry name" value="PDXDC1-like_cen"/>
    <property type="match status" value="1"/>
</dbReference>
<reference evidence="9" key="1">
    <citation type="submission" date="2021-01" db="EMBL/GenBank/DDBJ databases">
        <authorList>
            <person name="Li R."/>
            <person name="Bekaert M."/>
        </authorList>
    </citation>
    <scope>NUCLEOTIDE SEQUENCE</scope>
    <source>
        <strain evidence="9">Farmed</strain>
    </source>
</reference>
<dbReference type="PANTHER" id="PTHR42735:SF1">
    <property type="entry name" value="PYRIDOXAL-DEPENDENT DECARBOXYLASE DOMAIN-CONTAINING PROTEIN 1-RELATED"/>
    <property type="match status" value="1"/>
</dbReference>
<keyword evidence="5" id="KW-0456">Lyase</keyword>
<dbReference type="InterPro" id="IPR002129">
    <property type="entry name" value="PyrdxlP-dep_de-COase"/>
</dbReference>
<dbReference type="Pfam" id="PF00282">
    <property type="entry name" value="Pyridoxal_deC"/>
    <property type="match status" value="1"/>
</dbReference>
<dbReference type="InterPro" id="IPR055103">
    <property type="entry name" value="PDXDC1-like_2nd"/>
</dbReference>
<evidence type="ECO:0000256" key="3">
    <source>
        <dbReference type="ARBA" id="ARBA00022793"/>
    </source>
</evidence>
<dbReference type="GO" id="GO:0016831">
    <property type="term" value="F:carboxy-lyase activity"/>
    <property type="evidence" value="ECO:0007669"/>
    <property type="project" value="UniProtKB-KW"/>
</dbReference>
<evidence type="ECO:0000256" key="1">
    <source>
        <dbReference type="ARBA" id="ARBA00001933"/>
    </source>
</evidence>
<organism evidence="9 10">
    <name type="scientific">Acanthosepion pharaonis</name>
    <name type="common">Pharaoh cuttlefish</name>
    <name type="synonym">Sepia pharaonis</name>
    <dbReference type="NCBI Taxonomy" id="158019"/>
    <lineage>
        <taxon>Eukaryota</taxon>
        <taxon>Metazoa</taxon>
        <taxon>Spiralia</taxon>
        <taxon>Lophotrochozoa</taxon>
        <taxon>Mollusca</taxon>
        <taxon>Cephalopoda</taxon>
        <taxon>Coleoidea</taxon>
        <taxon>Decapodiformes</taxon>
        <taxon>Sepiida</taxon>
        <taxon>Sepiina</taxon>
        <taxon>Sepiidae</taxon>
        <taxon>Acanthosepion</taxon>
    </lineage>
</organism>
<comment type="cofactor">
    <cofactor evidence="1">
        <name>pyridoxal 5'-phosphate</name>
        <dbReference type="ChEBI" id="CHEBI:597326"/>
    </cofactor>
</comment>
<accession>A0A812DK05</accession>
<dbReference type="InterPro" id="IPR015424">
    <property type="entry name" value="PyrdxlP-dep_Trfase"/>
</dbReference>
<comment type="similarity">
    <text evidence="2">Belongs to the group II decarboxylase family.</text>
</comment>
<keyword evidence="4" id="KW-0663">Pyridoxal phosphate</keyword>
<dbReference type="OrthoDB" id="2161780at2759"/>
<evidence type="ECO:0000259" key="7">
    <source>
        <dbReference type="Pfam" id="PF22930"/>
    </source>
</evidence>
<protein>
    <recommendedName>
        <fullName evidence="6">Pyridoxal-dependent decarboxylase domain-containing protein 1</fullName>
    </recommendedName>
</protein>
<evidence type="ECO:0000256" key="2">
    <source>
        <dbReference type="ARBA" id="ARBA00009533"/>
    </source>
</evidence>
<dbReference type="Proteomes" id="UP000597762">
    <property type="component" value="Unassembled WGS sequence"/>
</dbReference>
<sequence>MATVAVGKEVRTGFDGDEFVNELNLQNENSVSDSSHIADLPMNYGEIKQRYIAKYFNHPSLSRVEQKIGESFNIMDNMVGNESFDEKKSDSVIDTVMPQNILGEYADRIFETMKNIEQMIVYEKSMEEEEKTHPAELPELDAVSHASLIGHCLTAYISTLSESHMKAIASKITADCQAILTLLFRLSDAHVYYHYEEREGLVKVCKLALHQKYPKYGTEGFEALYSRPPVIYLSSASPVGLGQHLCTQLGLPMSCISMVPCNTMFGASSKMDVAMLEKLIQDDIAAAKTPVLLVGYAGTPVVGHVDNLKRLQEICSINGIWLHVEGNNLASLILFSDPNTVQASKCGDSITVTLGKWLGIPSLQATTLYMCEDTTMTYAAGMNSFNAASKLSCLPLWICLHSLGHDGIHNRIRSSFHLCKLLLERLSSLPTVKLVNTEKKSEEKDSAKYGDLISTSIDTLLVFDVVTPTVIFRYTENSTKTETESTPYVIKTSEESNEDEKQTAYYNALNTWLADLLLRENPKILIEAVNVDKEGVCVRFSPLEFAQVLGTTEEDIEDFVSSLQAQIVILDATVSQRKPFRNIVMECIYLALLVDKLENLPEENKNDINSLNIELVHKLKATDGAFSLGQSDDGIACVKFGLITADTNIVELVSLVENIGKEVEESSKFLETMSERIVKGIEEANKDLQRENAERMVQEGLLRQVPLVGSLLNWWSPPAKESIKGRTFSLSSGKIVSTESIYKYHMQIKEDEESNSKAQSVQLALSSQSSELSLNESLVHEEPLQTHQVSQQTSCESMTETDGLNMHAICEDQPTDIVQTAGAEESAAAAVEPAMAVEPAAAAEVQTTGEALAAESTAAGAEAAGLIQAHHHQKLLATEKEREREKPVSEVLLSIFS</sequence>
<dbReference type="GO" id="GO:0030170">
    <property type="term" value="F:pyridoxal phosphate binding"/>
    <property type="evidence" value="ECO:0007669"/>
    <property type="project" value="InterPro"/>
</dbReference>
<keyword evidence="3" id="KW-0210">Decarboxylase</keyword>
<dbReference type="AlphaFoldDB" id="A0A812DK05"/>
<dbReference type="PANTHER" id="PTHR42735">
    <property type="match status" value="1"/>
</dbReference>
<evidence type="ECO:0000256" key="4">
    <source>
        <dbReference type="ARBA" id="ARBA00022898"/>
    </source>
</evidence>
<dbReference type="Gene3D" id="3.40.640.10">
    <property type="entry name" value="Type I PLP-dependent aspartate aminotransferase-like (Major domain)"/>
    <property type="match status" value="1"/>
</dbReference>
<evidence type="ECO:0000256" key="5">
    <source>
        <dbReference type="ARBA" id="ARBA00023239"/>
    </source>
</evidence>
<evidence type="ECO:0000313" key="10">
    <source>
        <dbReference type="Proteomes" id="UP000597762"/>
    </source>
</evidence>
<name>A0A812DK05_ACAPH</name>
<dbReference type="InterPro" id="IPR055102">
    <property type="entry name" value="PDXDC1-like_3rd"/>
</dbReference>
<proteinExistence type="inferred from homology"/>
<evidence type="ECO:0000259" key="8">
    <source>
        <dbReference type="Pfam" id="PF22937"/>
    </source>
</evidence>
<dbReference type="GO" id="GO:0019752">
    <property type="term" value="P:carboxylic acid metabolic process"/>
    <property type="evidence" value="ECO:0007669"/>
    <property type="project" value="InterPro"/>
</dbReference>
<keyword evidence="10" id="KW-1185">Reference proteome</keyword>
<dbReference type="EMBL" id="CAHIKZ030003957">
    <property type="protein sequence ID" value="CAE1305769.1"/>
    <property type="molecule type" value="Genomic_DNA"/>
</dbReference>
<dbReference type="InterPro" id="IPR015421">
    <property type="entry name" value="PyrdxlP-dep_Trfase_major"/>
</dbReference>
<dbReference type="SUPFAM" id="SSF53383">
    <property type="entry name" value="PLP-dependent transferases"/>
    <property type="match status" value="1"/>
</dbReference>
<gene>
    <name evidence="9" type="ORF">SPHA_58140</name>
</gene>
<dbReference type="Pfam" id="PF22937">
    <property type="entry name" value="PDXDC1-like_cen2"/>
    <property type="match status" value="1"/>
</dbReference>
<dbReference type="InterPro" id="IPR050477">
    <property type="entry name" value="GrpII_AminoAcid_Decarb"/>
</dbReference>
<feature type="domain" description="PDXDC1-like third" evidence="8">
    <location>
        <begin position="599"/>
        <end position="668"/>
    </location>
</feature>